<evidence type="ECO:0000313" key="3">
    <source>
        <dbReference type="Proteomes" id="UP000237105"/>
    </source>
</evidence>
<feature type="non-terminal residue" evidence="2">
    <location>
        <position position="1"/>
    </location>
</feature>
<evidence type="ECO:0000256" key="1">
    <source>
        <dbReference type="SAM" id="MobiDB-lite"/>
    </source>
</evidence>
<dbReference type="AlphaFoldDB" id="A0A2P5CGV9"/>
<keyword evidence="3" id="KW-1185">Reference proteome</keyword>
<evidence type="ECO:0000313" key="2">
    <source>
        <dbReference type="EMBL" id="PON60271.1"/>
    </source>
</evidence>
<comment type="caution">
    <text evidence="2">The sequence shown here is derived from an EMBL/GenBank/DDBJ whole genome shotgun (WGS) entry which is preliminary data.</text>
</comment>
<accession>A0A2P5CGV9</accession>
<proteinExistence type="predicted"/>
<organism evidence="2 3">
    <name type="scientific">Parasponia andersonii</name>
    <name type="common">Sponia andersonii</name>
    <dbReference type="NCBI Taxonomy" id="3476"/>
    <lineage>
        <taxon>Eukaryota</taxon>
        <taxon>Viridiplantae</taxon>
        <taxon>Streptophyta</taxon>
        <taxon>Embryophyta</taxon>
        <taxon>Tracheophyta</taxon>
        <taxon>Spermatophyta</taxon>
        <taxon>Magnoliopsida</taxon>
        <taxon>eudicotyledons</taxon>
        <taxon>Gunneridae</taxon>
        <taxon>Pentapetalae</taxon>
        <taxon>rosids</taxon>
        <taxon>fabids</taxon>
        <taxon>Rosales</taxon>
        <taxon>Cannabaceae</taxon>
        <taxon>Parasponia</taxon>
    </lineage>
</organism>
<protein>
    <submittedName>
        <fullName evidence="2">Uncharacterized protein</fullName>
    </submittedName>
</protein>
<name>A0A2P5CGV9_PARAD</name>
<feature type="region of interest" description="Disordered" evidence="1">
    <location>
        <begin position="1"/>
        <end position="36"/>
    </location>
</feature>
<reference evidence="3" key="1">
    <citation type="submission" date="2016-06" db="EMBL/GenBank/DDBJ databases">
        <title>Parallel loss of symbiosis genes in relatives of nitrogen-fixing non-legume Parasponia.</title>
        <authorList>
            <person name="Van Velzen R."/>
            <person name="Holmer R."/>
            <person name="Bu F."/>
            <person name="Rutten L."/>
            <person name="Van Zeijl A."/>
            <person name="Liu W."/>
            <person name="Santuari L."/>
            <person name="Cao Q."/>
            <person name="Sharma T."/>
            <person name="Shen D."/>
            <person name="Roswanjaya Y."/>
            <person name="Wardhani T."/>
            <person name="Kalhor M.S."/>
            <person name="Jansen J."/>
            <person name="Van den Hoogen J."/>
            <person name="Gungor B."/>
            <person name="Hartog M."/>
            <person name="Hontelez J."/>
            <person name="Verver J."/>
            <person name="Yang W.-C."/>
            <person name="Schijlen E."/>
            <person name="Repin R."/>
            <person name="Schilthuizen M."/>
            <person name="Schranz E."/>
            <person name="Heidstra R."/>
            <person name="Miyata K."/>
            <person name="Fedorova E."/>
            <person name="Kohlen W."/>
            <person name="Bisseling T."/>
            <person name="Smit S."/>
            <person name="Geurts R."/>
        </authorList>
    </citation>
    <scope>NUCLEOTIDE SEQUENCE [LARGE SCALE GENOMIC DNA]</scope>
    <source>
        <strain evidence="3">cv. WU1-14</strain>
    </source>
</reference>
<dbReference type="EMBL" id="JXTB01000132">
    <property type="protein sequence ID" value="PON60271.1"/>
    <property type="molecule type" value="Genomic_DNA"/>
</dbReference>
<dbReference type="Proteomes" id="UP000237105">
    <property type="component" value="Unassembled WGS sequence"/>
</dbReference>
<sequence length="106" mass="11586">PPKLPPLPLFTRSCSDHRTARRTAPRPYPAADESTPSAAVSLCRLSLEIEHSESLITGPIFRPLFLPPMSDHLTTTARLVSTPAFIANHLDLQLGSNEKLTTVAIF</sequence>
<gene>
    <name evidence="2" type="ORF">PanWU01x14_154430</name>
</gene>